<dbReference type="EMBL" id="AAKRBH010000009">
    <property type="protein sequence ID" value="ECU7856678.1"/>
    <property type="molecule type" value="Genomic_DNA"/>
</dbReference>
<dbReference type="EMBL" id="DAASBR010000039">
    <property type="protein sequence ID" value="HAE4850865.1"/>
    <property type="molecule type" value="Genomic_DNA"/>
</dbReference>
<reference evidence="5" key="1">
    <citation type="journal article" date="2018" name="Genome Biol.">
        <title>SKESA: strategic k-mer extension for scrupulous assemblies.</title>
        <authorList>
            <person name="Souvorov A."/>
            <person name="Agarwala R."/>
            <person name="Lipman D.J."/>
        </authorList>
    </citation>
    <scope>NUCLEOTIDE SEQUENCE</scope>
    <source>
        <strain evidence="5">M131</strain>
    </source>
</reference>
<accession>A0A3Y7SW90</accession>
<evidence type="ECO:0000313" key="4">
    <source>
        <dbReference type="EMBL" id="ECV0503338.1"/>
    </source>
</evidence>
<gene>
    <name evidence="2" type="ORF">A2O73_16605</name>
    <name evidence="3" type="ORF">BEU90_19175</name>
    <name evidence="4" type="ORF">D3F51_05785</name>
    <name evidence="1" type="ORF">DSF50_16405</name>
    <name evidence="5" type="ORF">G4D51_004497</name>
</gene>
<sequence>CEPEEQVANRETILEKILQLEEKIRLERQQETVRVIQLRSKLHNTARQIPRQRRLYSWLALLGHIVALLRRRGMSLLHATAHPFHQILHMHLLTPCHSMTTNPIKEQLVKNNSHPAL</sequence>
<dbReference type="EMBL" id="AAKSWZ010000005">
    <property type="protein sequence ID" value="ECV0503338.1"/>
    <property type="molecule type" value="Genomic_DNA"/>
</dbReference>
<accession>A0A3V1ELX9</accession>
<evidence type="ECO:0000313" key="1">
    <source>
        <dbReference type="EMBL" id="EBX5016870.1"/>
    </source>
</evidence>
<evidence type="ECO:0000313" key="3">
    <source>
        <dbReference type="EMBL" id="ECU7856678.1"/>
    </source>
</evidence>
<evidence type="ECO:0000313" key="2">
    <source>
        <dbReference type="EMBL" id="ECS2827703.1"/>
    </source>
</evidence>
<organism evidence="3">
    <name type="scientific">Salmonella anatum</name>
    <dbReference type="NCBI Taxonomy" id="58712"/>
    <lineage>
        <taxon>Bacteria</taxon>
        <taxon>Pseudomonadati</taxon>
        <taxon>Pseudomonadota</taxon>
        <taxon>Gammaproteobacteria</taxon>
        <taxon>Enterobacterales</taxon>
        <taxon>Enterobacteriaceae</taxon>
        <taxon>Salmonella</taxon>
    </lineage>
</organism>
<reference evidence="2" key="5">
    <citation type="submission" date="2018-07" db="EMBL/GenBank/DDBJ databases">
        <authorList>
            <consortium name="PulseNet: The National Subtyping Network for Foodborne Disease Surveillance"/>
            <person name="Tarr C.L."/>
            <person name="Trees E."/>
            <person name="Katz L.S."/>
            <person name="Carleton-Romer H.A."/>
            <person name="Stroika S."/>
            <person name="Kucerova Z."/>
            <person name="Roache K.F."/>
            <person name="Sabol A.L."/>
            <person name="Besser J."/>
            <person name="Gerner-Smidt P."/>
        </authorList>
    </citation>
    <scope>NUCLEOTIDE SEQUENCE</scope>
    <source>
        <strain evidence="2">PNUSAS001766</strain>
    </source>
</reference>
<dbReference type="EMBL" id="AAHLLN010000011">
    <property type="protein sequence ID" value="EBX5016870.1"/>
    <property type="molecule type" value="Genomic_DNA"/>
</dbReference>
<protein>
    <submittedName>
        <fullName evidence="3">Relaxase</fullName>
    </submittedName>
</protein>
<reference evidence="4" key="6">
    <citation type="submission" date="2018-09" db="EMBL/GenBank/DDBJ databases">
        <authorList>
            <consortium name="NARMS: The National Antimicrobial Resistance Monitoring System"/>
        </authorList>
    </citation>
    <scope>NUCLEOTIDE SEQUENCE</scope>
    <source>
        <strain evidence="4">FSIS11813686</strain>
    </source>
</reference>
<reference evidence="1" key="3">
    <citation type="submission" date="2018-07" db="EMBL/GenBank/DDBJ databases">
        <authorList>
            <person name="Ashton P.M."/>
            <person name="Dallman T."/>
            <person name="Nair S."/>
            <person name="De Pinna E."/>
            <person name="Peters T."/>
            <person name="Grant K."/>
        </authorList>
    </citation>
    <scope>NUCLEOTIDE SEQUENCE</scope>
    <source>
        <strain evidence="1">373208</strain>
    </source>
</reference>
<dbReference type="EMBL" id="AAKJCB010000012">
    <property type="protein sequence ID" value="ECS2827703.1"/>
    <property type="molecule type" value="Genomic_DNA"/>
</dbReference>
<name>A0A3V1ELX9_SALAN</name>
<evidence type="ECO:0000313" key="5">
    <source>
        <dbReference type="EMBL" id="HAE4850865.1"/>
    </source>
</evidence>
<feature type="non-terminal residue" evidence="3">
    <location>
        <position position="1"/>
    </location>
</feature>
<proteinExistence type="predicted"/>
<dbReference type="AlphaFoldDB" id="A0A3V1ELX9"/>
<reference evidence="3" key="4">
    <citation type="submission" date="2018-07" db="EMBL/GenBank/DDBJ databases">
        <authorList>
            <consortium name="Veterinary Laboratory Investigation and Response Network"/>
        </authorList>
    </citation>
    <scope>NUCLEOTIDE SEQUENCE</scope>
    <source>
        <strain evidence="3">V-CLASP-D-45</strain>
    </source>
</reference>
<comment type="caution">
    <text evidence="3">The sequence shown here is derived from an EMBL/GenBank/DDBJ whole genome shotgun (WGS) entry which is preliminary data.</text>
</comment>
<reference evidence="5" key="2">
    <citation type="submission" date="2018-07" db="EMBL/GenBank/DDBJ databases">
        <authorList>
            <consortium name="NCBI Pathogen Detection Project"/>
        </authorList>
    </citation>
    <scope>NUCLEOTIDE SEQUENCE</scope>
    <source>
        <strain evidence="5">M131</strain>
    </source>
</reference>